<keyword evidence="3" id="KW-1185">Reference proteome</keyword>
<evidence type="ECO:0000256" key="1">
    <source>
        <dbReference type="SAM" id="MobiDB-lite"/>
    </source>
</evidence>
<dbReference type="Proteomes" id="UP000183508">
    <property type="component" value="Unassembled WGS sequence"/>
</dbReference>
<feature type="region of interest" description="Disordered" evidence="1">
    <location>
        <begin position="1"/>
        <end position="23"/>
    </location>
</feature>
<protein>
    <submittedName>
        <fullName evidence="2">Uncharacterized protein</fullName>
    </submittedName>
</protein>
<gene>
    <name evidence="2" type="ORF">SAMN05421543_101473</name>
</gene>
<sequence>MMHERWPKGMTPPTPETPESVSRPVTLADFNYVGEIQRAITSLPFGIRVVACHVEEHDGEPPRVSLALEITERREAK</sequence>
<dbReference type="AlphaFoldDB" id="A0A1I7FVH7"/>
<dbReference type="OrthoDB" id="9854429at2"/>
<evidence type="ECO:0000313" key="2">
    <source>
        <dbReference type="EMBL" id="SFU40189.1"/>
    </source>
</evidence>
<name>A0A1I7FVH7_9BACL</name>
<accession>A0A1I7FVH7</accession>
<organism evidence="2 3">
    <name type="scientific">Alicyclobacillus macrosporangiidus</name>
    <dbReference type="NCBI Taxonomy" id="392015"/>
    <lineage>
        <taxon>Bacteria</taxon>
        <taxon>Bacillati</taxon>
        <taxon>Bacillota</taxon>
        <taxon>Bacilli</taxon>
        <taxon>Bacillales</taxon>
        <taxon>Alicyclobacillaceae</taxon>
        <taxon>Alicyclobacillus</taxon>
    </lineage>
</organism>
<evidence type="ECO:0000313" key="3">
    <source>
        <dbReference type="Proteomes" id="UP000183508"/>
    </source>
</evidence>
<proteinExistence type="predicted"/>
<dbReference type="STRING" id="392015.SAMN05421543_101473"/>
<dbReference type="RefSeq" id="WP_074949110.1">
    <property type="nucleotide sequence ID" value="NZ_FPBV01000001.1"/>
</dbReference>
<dbReference type="EMBL" id="FPBV01000001">
    <property type="protein sequence ID" value="SFU40189.1"/>
    <property type="molecule type" value="Genomic_DNA"/>
</dbReference>
<reference evidence="3" key="1">
    <citation type="submission" date="2016-10" db="EMBL/GenBank/DDBJ databases">
        <authorList>
            <person name="Varghese N."/>
        </authorList>
    </citation>
    <scope>NUCLEOTIDE SEQUENCE [LARGE SCALE GENOMIC DNA]</scope>
    <source>
        <strain evidence="3">DSM 17980</strain>
    </source>
</reference>